<feature type="transmembrane region" description="Helical" evidence="11">
    <location>
        <begin position="1483"/>
        <end position="1501"/>
    </location>
</feature>
<evidence type="ECO:0000256" key="4">
    <source>
        <dbReference type="ARBA" id="ARBA00022692"/>
    </source>
</evidence>
<name>C1E2U4_MICCC</name>
<feature type="region of interest" description="Disordered" evidence="10">
    <location>
        <begin position="1976"/>
        <end position="2041"/>
    </location>
</feature>
<dbReference type="GO" id="GO:0016020">
    <property type="term" value="C:membrane"/>
    <property type="evidence" value="ECO:0007669"/>
    <property type="project" value="UniProtKB-SubCell"/>
</dbReference>
<dbReference type="FunCoup" id="C1E2U4">
    <property type="interactions" value="631"/>
</dbReference>
<feature type="region of interest" description="Disordered" evidence="10">
    <location>
        <begin position="1000"/>
        <end position="1030"/>
    </location>
</feature>
<dbReference type="InterPro" id="IPR003439">
    <property type="entry name" value="ABC_transporter-like_ATP-bd"/>
</dbReference>
<feature type="transmembrane region" description="Helical" evidence="11">
    <location>
        <begin position="1449"/>
        <end position="1471"/>
    </location>
</feature>
<dbReference type="SMART" id="SM00382">
    <property type="entry name" value="AAA"/>
    <property type="match status" value="2"/>
</dbReference>
<feature type="transmembrane region" description="Helical" evidence="11">
    <location>
        <begin position="592"/>
        <end position="618"/>
    </location>
</feature>
<evidence type="ECO:0000256" key="8">
    <source>
        <dbReference type="ARBA" id="ARBA00022989"/>
    </source>
</evidence>
<dbReference type="InterPro" id="IPR027417">
    <property type="entry name" value="P-loop_NTPase"/>
</dbReference>
<feature type="transmembrane region" description="Helical" evidence="11">
    <location>
        <begin position="1545"/>
        <end position="1565"/>
    </location>
</feature>
<dbReference type="OrthoDB" id="496966at2759"/>
<dbReference type="Pfam" id="PF00005">
    <property type="entry name" value="ABC_tran"/>
    <property type="match status" value="2"/>
</dbReference>
<proteinExistence type="inferred from homology"/>
<keyword evidence="8 11" id="KW-1133">Transmembrane helix</keyword>
<organism evidence="13 14">
    <name type="scientific">Micromonas commoda (strain RCC299 / NOUM17 / CCMP2709)</name>
    <name type="common">Picoplanktonic green alga</name>
    <dbReference type="NCBI Taxonomy" id="296587"/>
    <lineage>
        <taxon>Eukaryota</taxon>
        <taxon>Viridiplantae</taxon>
        <taxon>Chlorophyta</taxon>
        <taxon>Mamiellophyceae</taxon>
        <taxon>Mamiellales</taxon>
        <taxon>Mamiellaceae</taxon>
        <taxon>Micromonas</taxon>
    </lineage>
</organism>
<dbReference type="GO" id="GO:0016887">
    <property type="term" value="F:ATP hydrolysis activity"/>
    <property type="evidence" value="ECO:0007669"/>
    <property type="project" value="InterPro"/>
</dbReference>
<protein>
    <submittedName>
        <fullName evidence="13">ATP-binding cassette superfamily</fullName>
    </submittedName>
</protein>
<evidence type="ECO:0000256" key="10">
    <source>
        <dbReference type="SAM" id="MobiDB-lite"/>
    </source>
</evidence>
<feature type="transmembrane region" description="Helical" evidence="11">
    <location>
        <begin position="1340"/>
        <end position="1361"/>
    </location>
</feature>
<dbReference type="PANTHER" id="PTHR19229">
    <property type="entry name" value="ATP-BINDING CASSETTE TRANSPORTER SUBFAMILY A ABCA"/>
    <property type="match status" value="1"/>
</dbReference>
<dbReference type="GO" id="GO:0140359">
    <property type="term" value="F:ABC-type transporter activity"/>
    <property type="evidence" value="ECO:0007669"/>
    <property type="project" value="InterPro"/>
</dbReference>
<dbReference type="InterPro" id="IPR026082">
    <property type="entry name" value="ABCA"/>
</dbReference>
<evidence type="ECO:0000259" key="12">
    <source>
        <dbReference type="PROSITE" id="PS50893"/>
    </source>
</evidence>
<keyword evidence="5" id="KW-0677">Repeat</keyword>
<evidence type="ECO:0000256" key="6">
    <source>
        <dbReference type="ARBA" id="ARBA00022741"/>
    </source>
</evidence>
<dbReference type="Pfam" id="PF12698">
    <property type="entry name" value="ABC2_membrane_3"/>
    <property type="match status" value="2"/>
</dbReference>
<dbReference type="SUPFAM" id="SSF52540">
    <property type="entry name" value="P-loop containing nucleoside triphosphate hydrolases"/>
    <property type="match status" value="2"/>
</dbReference>
<feature type="transmembrane region" description="Helical" evidence="11">
    <location>
        <begin position="410"/>
        <end position="439"/>
    </location>
</feature>
<keyword evidence="3" id="KW-0813">Transport</keyword>
<evidence type="ECO:0000256" key="1">
    <source>
        <dbReference type="ARBA" id="ARBA00004141"/>
    </source>
</evidence>
<dbReference type="RefSeq" id="XP_002500717.1">
    <property type="nucleotide sequence ID" value="XM_002500671.1"/>
</dbReference>
<evidence type="ECO:0000256" key="9">
    <source>
        <dbReference type="ARBA" id="ARBA00023136"/>
    </source>
</evidence>
<comment type="subcellular location">
    <subcellularLocation>
        <location evidence="1">Membrane</location>
        <topology evidence="1">Multi-pass membrane protein</topology>
    </subcellularLocation>
</comment>
<feature type="transmembrane region" description="Helical" evidence="11">
    <location>
        <begin position="523"/>
        <end position="544"/>
    </location>
</feature>
<dbReference type="FunFam" id="3.40.50.300:FF:000335">
    <property type="entry name" value="ATP binding cassette subfamily A member 5"/>
    <property type="match status" value="1"/>
</dbReference>
<feature type="transmembrane region" description="Helical" evidence="11">
    <location>
        <begin position="1381"/>
        <end position="1409"/>
    </location>
</feature>
<dbReference type="InterPro" id="IPR013525">
    <property type="entry name" value="ABC2_TM"/>
</dbReference>
<feature type="transmembrane region" description="Helical" evidence="11">
    <location>
        <begin position="550"/>
        <end position="571"/>
    </location>
</feature>
<keyword evidence="4 11" id="KW-0812">Transmembrane</keyword>
<dbReference type="PROSITE" id="PS50893">
    <property type="entry name" value="ABC_TRANSPORTER_2"/>
    <property type="match status" value="2"/>
</dbReference>
<evidence type="ECO:0000256" key="2">
    <source>
        <dbReference type="ARBA" id="ARBA00008526"/>
    </source>
</evidence>
<dbReference type="InterPro" id="IPR003593">
    <property type="entry name" value="AAA+_ATPase"/>
</dbReference>
<comment type="similarity">
    <text evidence="2">Belongs to the ABC transporter superfamily. ABCA family. CPR flippase (TC 3.A.1.211) subfamily.</text>
</comment>
<feature type="transmembrane region" description="Helical" evidence="11">
    <location>
        <begin position="460"/>
        <end position="487"/>
    </location>
</feature>
<dbReference type="PROSITE" id="PS00211">
    <property type="entry name" value="ABC_TRANSPORTER_1"/>
    <property type="match status" value="2"/>
</dbReference>
<dbReference type="FunFam" id="3.40.50.300:FF:000298">
    <property type="entry name" value="ATP-binding cassette sub-family A member 12"/>
    <property type="match status" value="1"/>
</dbReference>
<feature type="transmembrane region" description="Helical" evidence="11">
    <location>
        <begin position="493"/>
        <end position="511"/>
    </location>
</feature>
<keyword evidence="14" id="KW-1185">Reference proteome</keyword>
<reference evidence="13 14" key="1">
    <citation type="journal article" date="2009" name="Science">
        <title>Green evolution and dynamic adaptations revealed by genomes of the marine picoeukaryotes Micromonas.</title>
        <authorList>
            <person name="Worden A.Z."/>
            <person name="Lee J.H."/>
            <person name="Mock T."/>
            <person name="Rouze P."/>
            <person name="Simmons M.P."/>
            <person name="Aerts A.L."/>
            <person name="Allen A.E."/>
            <person name="Cuvelier M.L."/>
            <person name="Derelle E."/>
            <person name="Everett M.V."/>
            <person name="Foulon E."/>
            <person name="Grimwood J."/>
            <person name="Gundlach H."/>
            <person name="Henrissat B."/>
            <person name="Napoli C."/>
            <person name="McDonald S.M."/>
            <person name="Parker M.S."/>
            <person name="Rombauts S."/>
            <person name="Salamov A."/>
            <person name="Von Dassow P."/>
            <person name="Badger J.H."/>
            <person name="Coutinho P.M."/>
            <person name="Demir E."/>
            <person name="Dubchak I."/>
            <person name="Gentemann C."/>
            <person name="Eikrem W."/>
            <person name="Gready J.E."/>
            <person name="John U."/>
            <person name="Lanier W."/>
            <person name="Lindquist E.A."/>
            <person name="Lucas S."/>
            <person name="Mayer K.F."/>
            <person name="Moreau H."/>
            <person name="Not F."/>
            <person name="Otillar R."/>
            <person name="Panaud O."/>
            <person name="Pangilinan J."/>
            <person name="Paulsen I."/>
            <person name="Piegu B."/>
            <person name="Poliakov A."/>
            <person name="Robbens S."/>
            <person name="Schmutz J."/>
            <person name="Toulza E."/>
            <person name="Wyss T."/>
            <person name="Zelensky A."/>
            <person name="Zhou K."/>
            <person name="Armbrust E.V."/>
            <person name="Bhattacharya D."/>
            <person name="Goodenough U.W."/>
            <person name="Van de Peer Y."/>
            <person name="Grigoriev I.V."/>
        </authorList>
    </citation>
    <scope>NUCLEOTIDE SEQUENCE [LARGE SCALE GENOMIC DNA]</scope>
    <source>
        <strain evidence="14">RCC299 / NOUM17</strain>
    </source>
</reference>
<evidence type="ECO:0000256" key="5">
    <source>
        <dbReference type="ARBA" id="ARBA00022737"/>
    </source>
</evidence>
<feature type="domain" description="ABC transporter" evidence="12">
    <location>
        <begin position="1633"/>
        <end position="1874"/>
    </location>
</feature>
<dbReference type="InterPro" id="IPR017871">
    <property type="entry name" value="ABC_transporter-like_CS"/>
</dbReference>
<evidence type="ECO:0000313" key="14">
    <source>
        <dbReference type="Proteomes" id="UP000002009"/>
    </source>
</evidence>
<dbReference type="GeneID" id="8242336"/>
<feature type="domain" description="ABC transporter" evidence="12">
    <location>
        <begin position="678"/>
        <end position="908"/>
    </location>
</feature>
<dbReference type="Gene3D" id="3.40.50.300">
    <property type="entry name" value="P-loop containing nucleotide triphosphate hydrolases"/>
    <property type="match status" value="2"/>
</dbReference>
<evidence type="ECO:0000256" key="11">
    <source>
        <dbReference type="SAM" id="Phobius"/>
    </source>
</evidence>
<dbReference type="STRING" id="296587.C1E2U4"/>
<keyword evidence="9 11" id="KW-0472">Membrane</keyword>
<dbReference type="CDD" id="cd03263">
    <property type="entry name" value="ABC_subfamily_A"/>
    <property type="match status" value="2"/>
</dbReference>
<sequence length="2041" mass="221754">MTRGEEARGPSRCVPTATSKPRATLLTTWPFSRPRDIPFPAQTSGSNARTAMPALTSNRPFFAHRSTAQFFALVRKNFTLKTRGILCCCTGVEIILPVFFLAVLCLPKALVKDSVNNDVVTKPYQIATPWGSTEYSGGRGAYCVDGYKLLVAPATPEATRIANKAAMNLICSGPRSSYVDSWAGNFLKAIGCETWGGMDTPSEPMVHHDPALAALIWNGTGSSRLADVNDQEYQIYHGRANNSTTTMRELCRDSCLRDTNGCYKDTWGDHVLPHLVKTFATKADGLAWIEANPGPTLAFVAFAAGVEGSEDASAKKVRYSLHTNTTAYDGGECQNSDSGNCAYRTREYTVNEWEAESDNPSWRGYGVFSRVQNAIDAALIDEKDGDGVDYGVTLDASVRPFPWLGYDYNIGGIIAAGVFSILGALAFMSNVVIIMKSVVVEKELRLREGMQMMGMSSNMYWLSWFYTHFLTAMCTVVLIVIIGMYPFEYTNPFLQLVFYTLWITSCILWNYMISTVFSRSITASVVGCFVYVMSIAPAIAVRIVSPQGSAGWLATCLLPGSSINMWGHILARLELAKEGITFETADKHMNKYGDFSAASVIGMVFLDCVLYALMTWYLDKVWPTEFGQKLSPLFPFTKEYWLGESHNVDDDSATGKETTEFGENFEPLTDDQLRKASVKIRGLKKQFSNGVVAVDDLTVTFVPGQVSALLGHNGAGKTTTISMLTGTLNATGGDAVINGKSIRTEMGRIRESLGICPQFDVLWPTLTVREHLRLYAAFGGMDKGAIPAEIVSAVNEVALSEKLHYKTGQLSGGQKRKLSLAISFIGKPSVVFLDEPTSGMDPYSRRFTWEVIRKRAATSSIMLTTHFLDEADLLCDRIAIMSAGKLACVGSPVFLKNRYGAGYHLTLARKSASASQGKISAGNADGVLALVRKYVGDNATLASDVGAELSFTLPFESTAKFPDLFKDLDGKLDSLGFQSYGISCTTLEEVFLSIARGGVGGNSEATRKSLDAARPATDVNGNESKLLMDDPDDEDLDEAGHQIRAGYVTGWPLVARQCKGLLWKRRLNWQRDWKSILVQLAFPVLFFVLALVLAGLEYEDSKDFQNMEVTRRMLGNRPTIASVKATDAEAAAVFAQWPEGTAVTRAYQPMMDCACNCPAKGQNAVFDTAACCMQNLTAAIAGAAAAGLSADATLGYCAQASLSGFGSAQGSCGLTSGGVGAAGGMDVSPQCASGGGDTFDAYLWSVTEERVTCDRQDTIGCDALHVEGYDAATGRYQHTVYAHQSAYHSVPATVNEANSAILRKRTGGAYVGISVSNEWLPEVKRFVDGDVVDSSNDTTFITSLFIVMGASILTASVVVFPVYERRNNSKHLQMVSGINKVAYWCCHWLADAAQMIVPIAAIMIIFAAFNIEQYRGQLDAIFVLTLCFVLCSITYTHLVGFYFKNEFYAFVGLTGAKLFLSVICTATGMVLELLKDVNDDTKKAYAALSVILPIIIPHYSYGKGLYDIGQNKLNENRQRFNAQTMSLTPMGSKDWWAEDVIGDDIAWLVGLAVGFGVLIILVELSEGSIATLASKGLEFLRIRSRNTSADNSSLDEADDEDVAEERRRVNDAAAAGFSADRRGENSADTRDGVILHGITKTFGFGSGAKKAVRNLSVGMPRGQCFGLLGINGAGKTSTFKMITGEFAPTRGDTRVLVTGGGKREYLSVHEDLSRARTVMGYCPQFDGLQPNLTGREHLQFYAQVRGVPDELIEHTVNALLEKMSLTKYSERQAGTYSGGNKRKLSVAIALIGEPAVVLLDEPSTGMDPEARRFMWDVISASTRGRTIVLTSHSMEECEALCNRIGIMVGGQFKCLGSLQHLKNRFSEGYTVDVRFQSGLARIVYDAVVAKGIHAQVMESHDTELKLRVDDTGNTKLWQIFAAIEDIRAMKKPERHVVQVDGEDPIPVGADDAGGLIDDYSVSQTTLEQVFVRFASTQSEETQHAPGMTPGIDGLGQPPLGSSLAVQPPPPQGEFHQFAPADADDERAPPPDMVPPGYVQRP</sequence>
<dbReference type="GO" id="GO:0005524">
    <property type="term" value="F:ATP binding"/>
    <property type="evidence" value="ECO:0007669"/>
    <property type="project" value="UniProtKB-KW"/>
</dbReference>
<evidence type="ECO:0000313" key="13">
    <source>
        <dbReference type="EMBL" id="ACO61975.1"/>
    </source>
</evidence>
<accession>C1E2U4</accession>
<dbReference type="eggNOG" id="KOG0059">
    <property type="taxonomic scope" value="Eukaryota"/>
</dbReference>
<dbReference type="InParanoid" id="C1E2U4"/>
<dbReference type="Proteomes" id="UP000002009">
    <property type="component" value="Chromosome 3"/>
</dbReference>
<dbReference type="EMBL" id="CP001324">
    <property type="protein sequence ID" value="ACO61975.1"/>
    <property type="molecule type" value="Genomic_DNA"/>
</dbReference>
<dbReference type="GO" id="GO:0005319">
    <property type="term" value="F:lipid transporter activity"/>
    <property type="evidence" value="ECO:0007669"/>
    <property type="project" value="TreeGrafter"/>
</dbReference>
<dbReference type="PANTHER" id="PTHR19229:SF36">
    <property type="entry name" value="ATP-BINDING CASSETTE SUB-FAMILY A MEMBER 2"/>
    <property type="match status" value="1"/>
</dbReference>
<dbReference type="KEGG" id="mis:MICPUN_57369"/>
<evidence type="ECO:0000256" key="3">
    <source>
        <dbReference type="ARBA" id="ARBA00022448"/>
    </source>
</evidence>
<keyword evidence="6" id="KW-0547">Nucleotide-binding</keyword>
<feature type="transmembrane region" description="Helical" evidence="11">
    <location>
        <begin position="85"/>
        <end position="104"/>
    </location>
</feature>
<gene>
    <name evidence="13" type="ORF">MICPUN_57369</name>
</gene>
<feature type="transmembrane region" description="Helical" evidence="11">
    <location>
        <begin position="1421"/>
        <end position="1443"/>
    </location>
</feature>
<dbReference type="OMA" id="AWQDYIS"/>
<keyword evidence="7 13" id="KW-0067">ATP-binding</keyword>
<evidence type="ECO:0000256" key="7">
    <source>
        <dbReference type="ARBA" id="ARBA00022840"/>
    </source>
</evidence>